<keyword evidence="2" id="KW-0378">Hydrolase</keyword>
<gene>
    <name evidence="4" type="ORF">I215_04170</name>
</gene>
<dbReference type="EMBL" id="AMSG01000003">
    <property type="protein sequence ID" value="EKF56111.1"/>
    <property type="molecule type" value="Genomic_DNA"/>
</dbReference>
<proteinExistence type="predicted"/>
<dbReference type="PATRIC" id="fig|555500.3.peg.864"/>
<name>K2Q5K1_9FLAO</name>
<feature type="active site" description="Proton acceptor" evidence="2">
    <location>
        <position position="182"/>
    </location>
</feature>
<feature type="short sequence motif" description="DGA/G" evidence="2">
    <location>
        <begin position="182"/>
        <end position="184"/>
    </location>
</feature>
<organism evidence="4 5">
    <name type="scientific">Galbibacter marinus</name>
    <dbReference type="NCBI Taxonomy" id="555500"/>
    <lineage>
        <taxon>Bacteria</taxon>
        <taxon>Pseudomonadati</taxon>
        <taxon>Bacteroidota</taxon>
        <taxon>Flavobacteriia</taxon>
        <taxon>Flavobacteriales</taxon>
        <taxon>Flavobacteriaceae</taxon>
        <taxon>Galbibacter</taxon>
    </lineage>
</organism>
<dbReference type="SUPFAM" id="SSF52151">
    <property type="entry name" value="FabD/lysophospholipase-like"/>
    <property type="match status" value="1"/>
</dbReference>
<dbReference type="InterPro" id="IPR016035">
    <property type="entry name" value="Acyl_Trfase/lysoPLipase"/>
</dbReference>
<accession>K2Q5K1</accession>
<evidence type="ECO:0000256" key="2">
    <source>
        <dbReference type="PROSITE-ProRule" id="PRU01161"/>
    </source>
</evidence>
<evidence type="ECO:0000259" key="3">
    <source>
        <dbReference type="PROSITE" id="PS51635"/>
    </source>
</evidence>
<evidence type="ECO:0000313" key="4">
    <source>
        <dbReference type="EMBL" id="EKF56111.1"/>
    </source>
</evidence>
<dbReference type="PROSITE" id="PS51635">
    <property type="entry name" value="PNPLA"/>
    <property type="match status" value="1"/>
</dbReference>
<dbReference type="GO" id="GO:0016042">
    <property type="term" value="P:lipid catabolic process"/>
    <property type="evidence" value="ECO:0007669"/>
    <property type="project" value="UniProtKB-UniRule"/>
</dbReference>
<comment type="caution">
    <text evidence="4">The sequence shown here is derived from an EMBL/GenBank/DDBJ whole genome shotgun (WGS) entry which is preliminary data.</text>
</comment>
<evidence type="ECO:0000313" key="5">
    <source>
        <dbReference type="Proteomes" id="UP000007364"/>
    </source>
</evidence>
<dbReference type="GO" id="GO:0016787">
    <property type="term" value="F:hydrolase activity"/>
    <property type="evidence" value="ECO:0007669"/>
    <property type="project" value="UniProtKB-UniRule"/>
</dbReference>
<keyword evidence="5" id="KW-1185">Reference proteome</keyword>
<reference evidence="4 5" key="1">
    <citation type="journal article" date="2012" name="J. Bacteriol.">
        <title>Genome Sequence of Galbibacter marinum Type Strain ck-I2-15.</title>
        <authorList>
            <person name="Lai Q."/>
            <person name="Li C."/>
            <person name="Shao Z."/>
        </authorList>
    </citation>
    <scope>NUCLEOTIDE SEQUENCE [LARGE SCALE GENOMIC DNA]</scope>
    <source>
        <strain evidence="5">ck-I2-15</strain>
    </source>
</reference>
<keyword evidence="2" id="KW-0442">Lipid degradation</keyword>
<dbReference type="RefSeq" id="WP_008990707.1">
    <property type="nucleotide sequence ID" value="NZ_AMSG01000003.1"/>
</dbReference>
<feature type="short sequence motif" description="GXGXXG" evidence="2">
    <location>
        <begin position="8"/>
        <end position="13"/>
    </location>
</feature>
<dbReference type="InterPro" id="IPR002641">
    <property type="entry name" value="PNPLA_dom"/>
</dbReference>
<dbReference type="STRING" id="555500.I215_04170"/>
<dbReference type="Pfam" id="PF01734">
    <property type="entry name" value="Patatin"/>
    <property type="match status" value="1"/>
</dbReference>
<dbReference type="Gene3D" id="3.40.1090.10">
    <property type="entry name" value="Cytosolic phospholipase A2 catalytic domain"/>
    <property type="match status" value="1"/>
</dbReference>
<dbReference type="AlphaFoldDB" id="K2Q5K1"/>
<dbReference type="Proteomes" id="UP000007364">
    <property type="component" value="Unassembled WGS sequence"/>
</dbReference>
<sequence length="305" mass="35183">MRALVISGGGSKGAFAGGVAQYLIEHEKREYDMYLGTSTGSLLIPLLANNRVEKAYEMYTNVTQRKIFSNNPFIVRKKGDKEYVAINYMNVLWQLLKRKRTFGESKNLRKQIRKHFLEEDFDLIRATGKEVVVTVSNLSKNRVEYKSIMDFDYEDFCDWIWMSCNYVPFMSLAKKDDFEYADGGLGCVIPIREAIKRGASTVDAIILETENMEHNKVVGKNPFSLMVNLYSFVLDQLESRDVIEGKLAAMNKNVKLNTYFTPTRLTENSLYFNKDLMRQWWAQGKTYAQDRVKIEQDPKRVGMAG</sequence>
<keyword evidence="1 2" id="KW-0443">Lipid metabolism</keyword>
<dbReference type="eggNOG" id="COG4667">
    <property type="taxonomic scope" value="Bacteria"/>
</dbReference>
<feature type="domain" description="PNPLA" evidence="3">
    <location>
        <begin position="4"/>
        <end position="195"/>
    </location>
</feature>
<protein>
    <submittedName>
        <fullName evidence="4">Patatin-like phospholipase</fullName>
    </submittedName>
</protein>
<evidence type="ECO:0000256" key="1">
    <source>
        <dbReference type="ARBA" id="ARBA00023098"/>
    </source>
</evidence>
<feature type="active site" description="Nucleophile" evidence="2">
    <location>
        <position position="38"/>
    </location>
</feature>
<dbReference type="OrthoDB" id="1489257at2"/>
<feature type="short sequence motif" description="GXSXG" evidence="2">
    <location>
        <begin position="36"/>
        <end position="40"/>
    </location>
</feature>